<dbReference type="SUPFAM" id="SSF52540">
    <property type="entry name" value="P-loop containing nucleoside triphosphate hydrolases"/>
    <property type="match status" value="1"/>
</dbReference>
<dbReference type="FunFam" id="3.40.50.300:FF:000118">
    <property type="entry name" value="Rho-related GTP-binding protein RhoG"/>
    <property type="match status" value="1"/>
</dbReference>
<dbReference type="PRINTS" id="PR00449">
    <property type="entry name" value="RASTRNSFRMNG"/>
</dbReference>
<keyword evidence="1" id="KW-0547">Nucleotide-binding</keyword>
<dbReference type="PROSITE" id="PS51421">
    <property type="entry name" value="RAS"/>
    <property type="match status" value="1"/>
</dbReference>
<dbReference type="GO" id="GO:0001667">
    <property type="term" value="P:ameboidal-type cell migration"/>
    <property type="evidence" value="ECO:0007669"/>
    <property type="project" value="UniProtKB-ARBA"/>
</dbReference>
<dbReference type="GO" id="GO:0035099">
    <property type="term" value="P:hemocyte migration"/>
    <property type="evidence" value="ECO:0007669"/>
    <property type="project" value="UniProtKB-ARBA"/>
</dbReference>
<keyword evidence="4" id="KW-1185">Reference proteome</keyword>
<dbReference type="GO" id="GO:0003924">
    <property type="term" value="F:GTPase activity"/>
    <property type="evidence" value="ECO:0007669"/>
    <property type="project" value="InterPro"/>
</dbReference>
<keyword evidence="2" id="KW-0342">GTP-binding</keyword>
<evidence type="ECO:0000313" key="4">
    <source>
        <dbReference type="Proteomes" id="UP000826195"/>
    </source>
</evidence>
<organism evidence="3 4">
    <name type="scientific">Cotesia glomerata</name>
    <name type="common">Lepidopteran parasitic wasp</name>
    <name type="synonym">Apanteles glomeratus</name>
    <dbReference type="NCBI Taxonomy" id="32391"/>
    <lineage>
        <taxon>Eukaryota</taxon>
        <taxon>Metazoa</taxon>
        <taxon>Ecdysozoa</taxon>
        <taxon>Arthropoda</taxon>
        <taxon>Hexapoda</taxon>
        <taxon>Insecta</taxon>
        <taxon>Pterygota</taxon>
        <taxon>Neoptera</taxon>
        <taxon>Endopterygota</taxon>
        <taxon>Hymenoptera</taxon>
        <taxon>Apocrita</taxon>
        <taxon>Ichneumonoidea</taxon>
        <taxon>Braconidae</taxon>
        <taxon>Microgastrinae</taxon>
        <taxon>Cotesia</taxon>
    </lineage>
</organism>
<dbReference type="Pfam" id="PF00071">
    <property type="entry name" value="Ras"/>
    <property type="match status" value="1"/>
</dbReference>
<name>A0AAV7IQR7_COTGL</name>
<reference evidence="3 4" key="1">
    <citation type="journal article" date="2021" name="J. Hered.">
        <title>A chromosome-level genome assembly of the parasitoid wasp, Cotesia glomerata (Hymenoptera: Braconidae).</title>
        <authorList>
            <person name="Pinto B.J."/>
            <person name="Weis J.J."/>
            <person name="Gamble T."/>
            <person name="Ode P.J."/>
            <person name="Paul R."/>
            <person name="Zaspel J.M."/>
        </authorList>
    </citation>
    <scope>NUCLEOTIDE SEQUENCE [LARGE SCALE GENOMIC DNA]</scope>
    <source>
        <strain evidence="3">CgM1</strain>
    </source>
</reference>
<dbReference type="InterPro" id="IPR005225">
    <property type="entry name" value="Small_GTP-bd"/>
</dbReference>
<evidence type="ECO:0008006" key="5">
    <source>
        <dbReference type="Google" id="ProtNLM"/>
    </source>
</evidence>
<dbReference type="AlphaFoldDB" id="A0AAV7IQR7"/>
<dbReference type="NCBIfam" id="TIGR00231">
    <property type="entry name" value="small_GTP"/>
    <property type="match status" value="1"/>
</dbReference>
<dbReference type="SMART" id="SM00173">
    <property type="entry name" value="RAS"/>
    <property type="match status" value="1"/>
</dbReference>
<dbReference type="GO" id="GO:0035006">
    <property type="term" value="P:melanization defense response"/>
    <property type="evidence" value="ECO:0007669"/>
    <property type="project" value="UniProtKB-ARBA"/>
</dbReference>
<dbReference type="InterPro" id="IPR027417">
    <property type="entry name" value="P-loop_NTPase"/>
</dbReference>
<protein>
    <recommendedName>
        <fullName evidence="5">Ras-like GTP-binding protein RhoL</fullName>
    </recommendedName>
</protein>
<dbReference type="InterPro" id="IPR001806">
    <property type="entry name" value="Small_GTPase"/>
</dbReference>
<dbReference type="SMART" id="SM00175">
    <property type="entry name" value="RAB"/>
    <property type="match status" value="1"/>
</dbReference>
<evidence type="ECO:0000256" key="1">
    <source>
        <dbReference type="ARBA" id="ARBA00022741"/>
    </source>
</evidence>
<dbReference type="Proteomes" id="UP000826195">
    <property type="component" value="Unassembled WGS sequence"/>
</dbReference>
<dbReference type="PROSITE" id="PS51419">
    <property type="entry name" value="RAB"/>
    <property type="match status" value="1"/>
</dbReference>
<comment type="caution">
    <text evidence="3">The sequence shown here is derived from an EMBL/GenBank/DDBJ whole genome shotgun (WGS) entry which is preliminary data.</text>
</comment>
<evidence type="ECO:0000256" key="2">
    <source>
        <dbReference type="ARBA" id="ARBA00023134"/>
    </source>
</evidence>
<dbReference type="InterPro" id="IPR003578">
    <property type="entry name" value="Small_GTPase_Rho"/>
</dbReference>
<dbReference type="GO" id="GO:0022412">
    <property type="term" value="P:cellular process involved in reproduction in multicellular organism"/>
    <property type="evidence" value="ECO:0007669"/>
    <property type="project" value="UniProtKB-ARBA"/>
</dbReference>
<gene>
    <name evidence="3" type="ORF">KQX54_004901</name>
</gene>
<dbReference type="GO" id="GO:0007264">
    <property type="term" value="P:small GTPase-mediated signal transduction"/>
    <property type="evidence" value="ECO:0007669"/>
    <property type="project" value="InterPro"/>
</dbReference>
<evidence type="ECO:0000313" key="3">
    <source>
        <dbReference type="EMBL" id="KAH0557380.1"/>
    </source>
</evidence>
<sequence length="184" mass="20990">MTSRIRPIKITAVGDGMVGKTCLLITYTTKKFPTEYVPTVFDNYSDSVNVDGQEFNVTLWDTAGQEDYERLRPLSYPNTDCFLLCFSITASSSFENILSKWYPEIKFHCPDVPIVLVGTKGDLRNDDQKNVISLNDCKKMKKKIHAFKYVECSAKLQEGLDEVFSDSIKAVLKKPSRKKFCYLL</sequence>
<dbReference type="Gene3D" id="3.40.50.300">
    <property type="entry name" value="P-loop containing nucleotide triphosphate hydrolases"/>
    <property type="match status" value="1"/>
</dbReference>
<dbReference type="PANTHER" id="PTHR24072">
    <property type="entry name" value="RHO FAMILY GTPASE"/>
    <property type="match status" value="1"/>
</dbReference>
<dbReference type="GO" id="GO:0005525">
    <property type="term" value="F:GTP binding"/>
    <property type="evidence" value="ECO:0007669"/>
    <property type="project" value="UniProtKB-KW"/>
</dbReference>
<dbReference type="EMBL" id="JAHXZJ010000747">
    <property type="protein sequence ID" value="KAH0557380.1"/>
    <property type="molecule type" value="Genomic_DNA"/>
</dbReference>
<dbReference type="GO" id="GO:0003006">
    <property type="term" value="P:developmental process involved in reproduction"/>
    <property type="evidence" value="ECO:0007669"/>
    <property type="project" value="UniProtKB-ARBA"/>
</dbReference>
<dbReference type="SMART" id="SM00174">
    <property type="entry name" value="RHO"/>
    <property type="match status" value="1"/>
</dbReference>
<accession>A0AAV7IQR7</accession>
<proteinExistence type="predicted"/>
<dbReference type="PROSITE" id="PS51420">
    <property type="entry name" value="RHO"/>
    <property type="match status" value="1"/>
</dbReference>
<dbReference type="CDD" id="cd00157">
    <property type="entry name" value="Rho"/>
    <property type="match status" value="1"/>
</dbReference>